<dbReference type="Proteomes" id="UP000326565">
    <property type="component" value="Unassembled WGS sequence"/>
</dbReference>
<evidence type="ECO:0000256" key="1">
    <source>
        <dbReference type="SAM" id="MobiDB-lite"/>
    </source>
</evidence>
<keyword evidence="3" id="KW-1185">Reference proteome</keyword>
<dbReference type="PANTHER" id="PTHR43591:SF31">
    <property type="entry name" value="LAEA-LIKE, PUTATIVE (AFU_ORTHOLOGUE AFUA_8G01930)-RELATED"/>
    <property type="match status" value="1"/>
</dbReference>
<name>A0A5N5WJW9_9EURO</name>
<dbReference type="Gene3D" id="3.40.50.150">
    <property type="entry name" value="Vaccinia Virus protein VP39"/>
    <property type="match status" value="1"/>
</dbReference>
<dbReference type="InterPro" id="IPR029063">
    <property type="entry name" value="SAM-dependent_MTases_sf"/>
</dbReference>
<gene>
    <name evidence="2" type="ORF">BDV29DRAFT_185137</name>
</gene>
<dbReference type="OrthoDB" id="2013972at2759"/>
<reference evidence="2 3" key="1">
    <citation type="submission" date="2019-04" db="EMBL/GenBank/DDBJ databases">
        <title>Friends and foes A comparative genomics study of 23 Aspergillus species from section Flavi.</title>
        <authorList>
            <consortium name="DOE Joint Genome Institute"/>
            <person name="Kjaerbolling I."/>
            <person name="Vesth T."/>
            <person name="Frisvad J.C."/>
            <person name="Nybo J.L."/>
            <person name="Theobald S."/>
            <person name="Kildgaard S."/>
            <person name="Isbrandt T."/>
            <person name="Kuo A."/>
            <person name="Sato A."/>
            <person name="Lyhne E.K."/>
            <person name="Kogle M.E."/>
            <person name="Wiebenga A."/>
            <person name="Kun R.S."/>
            <person name="Lubbers R.J."/>
            <person name="Makela M.R."/>
            <person name="Barry K."/>
            <person name="Chovatia M."/>
            <person name="Clum A."/>
            <person name="Daum C."/>
            <person name="Haridas S."/>
            <person name="He G."/>
            <person name="LaButti K."/>
            <person name="Lipzen A."/>
            <person name="Mondo S."/>
            <person name="Riley R."/>
            <person name="Salamov A."/>
            <person name="Simmons B.A."/>
            <person name="Magnuson J.K."/>
            <person name="Henrissat B."/>
            <person name="Mortensen U.H."/>
            <person name="Larsen T.O."/>
            <person name="Devries R.P."/>
            <person name="Grigoriev I.V."/>
            <person name="Machida M."/>
            <person name="Baker S.E."/>
            <person name="Andersen M.R."/>
        </authorList>
    </citation>
    <scope>NUCLEOTIDE SEQUENCE [LARGE SCALE GENOMIC DNA]</scope>
    <source>
        <strain evidence="2 3">CBS 151.66</strain>
    </source>
</reference>
<proteinExistence type="predicted"/>
<sequence>MASTPARPEYQQSTVEAEDEEKLYDDDGESFVNSCGLSTTSSVSSSIRHYQYDNGRRYHAFKEGAYNLPNDEEEQDRLNLHHHIHKLKLDGELYRAPIPTNVSRILDLGTGTGIWAIEIADQFPKATVIGNDLSPIQPNWVPPNLQFEIDDFEAEWVYTKPFDFIHARDLQGSVSDYDQLLQQAFRSLTPGGWFEFSDADIIICGDDDTLQDASNLLEANRLVLEASAQLGKVMGTARQHRRRLLDAGFTNIREETYKIPLSPWAKSPKLKELGKYHQVNMIESLDAYCFALLTRVLGWHIDQVRVLLAGARKELLDRRIHTYALWFHVYGQKPKD</sequence>
<keyword evidence="2" id="KW-0489">Methyltransferase</keyword>
<evidence type="ECO:0000313" key="3">
    <source>
        <dbReference type="Proteomes" id="UP000326565"/>
    </source>
</evidence>
<dbReference type="GO" id="GO:0008168">
    <property type="term" value="F:methyltransferase activity"/>
    <property type="evidence" value="ECO:0007669"/>
    <property type="project" value="UniProtKB-KW"/>
</dbReference>
<feature type="region of interest" description="Disordered" evidence="1">
    <location>
        <begin position="1"/>
        <end position="24"/>
    </location>
</feature>
<accession>A0A5N5WJW9</accession>
<evidence type="ECO:0000313" key="2">
    <source>
        <dbReference type="EMBL" id="KAB8068095.1"/>
    </source>
</evidence>
<dbReference type="AlphaFoldDB" id="A0A5N5WJW9"/>
<organism evidence="2 3">
    <name type="scientific">Aspergillus leporis</name>
    <dbReference type="NCBI Taxonomy" id="41062"/>
    <lineage>
        <taxon>Eukaryota</taxon>
        <taxon>Fungi</taxon>
        <taxon>Dikarya</taxon>
        <taxon>Ascomycota</taxon>
        <taxon>Pezizomycotina</taxon>
        <taxon>Eurotiomycetes</taxon>
        <taxon>Eurotiomycetidae</taxon>
        <taxon>Eurotiales</taxon>
        <taxon>Aspergillaceae</taxon>
        <taxon>Aspergillus</taxon>
        <taxon>Aspergillus subgen. Circumdati</taxon>
    </lineage>
</organism>
<dbReference type="CDD" id="cd02440">
    <property type="entry name" value="AdoMet_MTases"/>
    <property type="match status" value="1"/>
</dbReference>
<dbReference type="PANTHER" id="PTHR43591">
    <property type="entry name" value="METHYLTRANSFERASE"/>
    <property type="match status" value="1"/>
</dbReference>
<keyword evidence="2" id="KW-0808">Transferase</keyword>
<dbReference type="SUPFAM" id="SSF53335">
    <property type="entry name" value="S-adenosyl-L-methionine-dependent methyltransferases"/>
    <property type="match status" value="1"/>
</dbReference>
<protein>
    <submittedName>
        <fullName evidence="2">Putative TAM domain methyltransferase</fullName>
    </submittedName>
</protein>
<dbReference type="Pfam" id="PF13489">
    <property type="entry name" value="Methyltransf_23"/>
    <property type="match status" value="1"/>
</dbReference>
<dbReference type="EMBL" id="ML732417">
    <property type="protein sequence ID" value="KAB8068095.1"/>
    <property type="molecule type" value="Genomic_DNA"/>
</dbReference>
<dbReference type="GO" id="GO:0032259">
    <property type="term" value="P:methylation"/>
    <property type="evidence" value="ECO:0007669"/>
    <property type="project" value="UniProtKB-KW"/>
</dbReference>